<dbReference type="Proteomes" id="UP000315400">
    <property type="component" value="Unassembled WGS sequence"/>
</dbReference>
<name>A0A540VNL9_9GAMM</name>
<sequence length="77" mass="8913">MSKASFGIEEHDRSRQVVRVTGLERTLVDALDRPELCGGWEELWRSLEMIEFLDLDQIVAMLKTDKRVLLGADRVLR</sequence>
<proteinExistence type="predicted"/>
<accession>A0A540VNL9</accession>
<gene>
    <name evidence="1" type="ORF">FKY71_14250</name>
</gene>
<reference evidence="1 2" key="1">
    <citation type="submission" date="2019-06" db="EMBL/GenBank/DDBJ databases">
        <title>Metagenome assembled Genome of Spiribacter salinus SL48-SHIP from the microbial mat of Salt Lake 48 (Novosibirsk region, Russia).</title>
        <authorList>
            <person name="Shipova A."/>
            <person name="Rozanov A.S."/>
            <person name="Bryanskaya A.V."/>
            <person name="Peltek S.E."/>
        </authorList>
    </citation>
    <scope>NUCLEOTIDE SEQUENCE [LARGE SCALE GENOMIC DNA]</scope>
    <source>
        <strain evidence="1">SL48-SHIP-2</strain>
    </source>
</reference>
<protein>
    <submittedName>
        <fullName evidence="1">Uncharacterized protein</fullName>
    </submittedName>
</protein>
<evidence type="ECO:0000313" key="1">
    <source>
        <dbReference type="EMBL" id="TQE98360.1"/>
    </source>
</evidence>
<organism evidence="1 2">
    <name type="scientific">Spiribacter salinus</name>
    <dbReference type="NCBI Taxonomy" id="1335746"/>
    <lineage>
        <taxon>Bacteria</taxon>
        <taxon>Pseudomonadati</taxon>
        <taxon>Pseudomonadota</taxon>
        <taxon>Gammaproteobacteria</taxon>
        <taxon>Chromatiales</taxon>
        <taxon>Ectothiorhodospiraceae</taxon>
        <taxon>Spiribacter</taxon>
    </lineage>
</organism>
<dbReference type="AlphaFoldDB" id="A0A540VNL9"/>
<evidence type="ECO:0000313" key="2">
    <source>
        <dbReference type="Proteomes" id="UP000315400"/>
    </source>
</evidence>
<dbReference type="EMBL" id="VIFK01000217">
    <property type="protein sequence ID" value="TQE98360.1"/>
    <property type="molecule type" value="Genomic_DNA"/>
</dbReference>
<comment type="caution">
    <text evidence="1">The sequence shown here is derived from an EMBL/GenBank/DDBJ whole genome shotgun (WGS) entry which is preliminary data.</text>
</comment>